<evidence type="ECO:0000313" key="3">
    <source>
        <dbReference type="EMBL" id="MEJ2867724.1"/>
    </source>
</evidence>
<dbReference type="PANTHER" id="PTHR46696:SF1">
    <property type="entry name" value="CYTOCHROME P450 YJIB-RELATED"/>
    <property type="match status" value="1"/>
</dbReference>
<keyword evidence="2" id="KW-0479">Metal-binding</keyword>
<dbReference type="RefSeq" id="WP_337694334.1">
    <property type="nucleotide sequence ID" value="NZ_JBBEGN010000003.1"/>
</dbReference>
<comment type="similarity">
    <text evidence="1 2">Belongs to the cytochrome P450 family.</text>
</comment>
<evidence type="ECO:0000256" key="2">
    <source>
        <dbReference type="RuleBase" id="RU000461"/>
    </source>
</evidence>
<reference evidence="3 4" key="1">
    <citation type="submission" date="2024-03" db="EMBL/GenBank/DDBJ databases">
        <title>Actinomycetospora sp. OC33-EN08, a novel actinomycete isolated from wild orchid (Aerides multiflora).</title>
        <authorList>
            <person name="Suriyachadkun C."/>
        </authorList>
    </citation>
    <scope>NUCLEOTIDE SEQUENCE [LARGE SCALE GENOMIC DNA]</scope>
    <source>
        <strain evidence="3 4">OC33-EN08</strain>
    </source>
</reference>
<dbReference type="Gene3D" id="1.10.630.10">
    <property type="entry name" value="Cytochrome P450"/>
    <property type="match status" value="1"/>
</dbReference>
<accession>A0ABU8MK78</accession>
<keyword evidence="2" id="KW-0560">Oxidoreductase</keyword>
<evidence type="ECO:0000256" key="1">
    <source>
        <dbReference type="ARBA" id="ARBA00010617"/>
    </source>
</evidence>
<dbReference type="SUPFAM" id="SSF48264">
    <property type="entry name" value="Cytochrome P450"/>
    <property type="match status" value="1"/>
</dbReference>
<keyword evidence="4" id="KW-1185">Reference proteome</keyword>
<sequence>MTTTLPDLDDPAFLTGDRSAAYRMLRDEAPVLRTGEPGYETWILSRHEDVQAALRTTTARVQPDGQDAPAWMPEGPARRRLRANMVQTDRPVHARLRGVVGPLFTARQSDRLRAAAAREVAAELDGLGDGGEVDAVAMAARVPRGVLRLLIGMPDEDWAPMLRTQLDFLMIFSPFPLPPEHQARLDEVSQFYLDYFDGLLGRLSDPPELVRRLLAAEESGELSRDEVLSLMHTVLDAGFETTRTSISNLVELFATVPGLMDAVRADESRVPGVVEEALRLRAPVQMNTRILTEELPTTDGTVVPAGARVLAVIGAANLDERVFPDPAVADPARANAARHLSFGGGLHHCLGAPLARVQLQETATALVRRFGRIDLAGPSDRHASLIFPSLAALPVRVRAAG</sequence>
<comment type="caution">
    <text evidence="3">The sequence shown here is derived from an EMBL/GenBank/DDBJ whole genome shotgun (WGS) entry which is preliminary data.</text>
</comment>
<dbReference type="PANTHER" id="PTHR46696">
    <property type="entry name" value="P450, PUTATIVE (EUROFUNG)-RELATED"/>
    <property type="match status" value="1"/>
</dbReference>
<organism evidence="3 4">
    <name type="scientific">Actinomycetospora aurantiaca</name>
    <dbReference type="NCBI Taxonomy" id="3129233"/>
    <lineage>
        <taxon>Bacteria</taxon>
        <taxon>Bacillati</taxon>
        <taxon>Actinomycetota</taxon>
        <taxon>Actinomycetes</taxon>
        <taxon>Pseudonocardiales</taxon>
        <taxon>Pseudonocardiaceae</taxon>
        <taxon>Actinomycetospora</taxon>
    </lineage>
</organism>
<dbReference type="PROSITE" id="PS00086">
    <property type="entry name" value="CYTOCHROME_P450"/>
    <property type="match status" value="1"/>
</dbReference>
<dbReference type="InterPro" id="IPR001128">
    <property type="entry name" value="Cyt_P450"/>
</dbReference>
<keyword evidence="2" id="KW-0408">Iron</keyword>
<dbReference type="InterPro" id="IPR036396">
    <property type="entry name" value="Cyt_P450_sf"/>
</dbReference>
<dbReference type="Pfam" id="PF00067">
    <property type="entry name" value="p450"/>
    <property type="match status" value="1"/>
</dbReference>
<evidence type="ECO:0000313" key="4">
    <source>
        <dbReference type="Proteomes" id="UP001385809"/>
    </source>
</evidence>
<proteinExistence type="inferred from homology"/>
<name>A0ABU8MK78_9PSEU</name>
<dbReference type="PRINTS" id="PR00385">
    <property type="entry name" value="P450"/>
</dbReference>
<dbReference type="Proteomes" id="UP001385809">
    <property type="component" value="Unassembled WGS sequence"/>
</dbReference>
<keyword evidence="2" id="KW-0349">Heme</keyword>
<protein>
    <submittedName>
        <fullName evidence="3">Cytochrome P450</fullName>
    </submittedName>
</protein>
<keyword evidence="2" id="KW-0503">Monooxygenase</keyword>
<gene>
    <name evidence="3" type="ORF">WCD74_08115</name>
</gene>
<dbReference type="EMBL" id="JBBEGN010000003">
    <property type="protein sequence ID" value="MEJ2867724.1"/>
    <property type="molecule type" value="Genomic_DNA"/>
</dbReference>
<dbReference type="InterPro" id="IPR017972">
    <property type="entry name" value="Cyt_P450_CS"/>
</dbReference>